<sequence>MNRIYFDITSEKKTISIVENNRLVEYYEEKNLSQSKIGNIYRARVDRVLPSLNAAFVDIGDEKNAYLSFEEIPNTHMILKTNPIKSGDIVLVQVVKDQMGSKGAKVTMKLTLAGKYIIYSPYKTGIKMSKKLNDNDKQYLREIAEQSFSANDGIIFRTNASNAKKEYILNEYYALKGIYDKILKEVNYLPTPKLIYQASSVIDKILRDYFKPNENFIIVNDKDFYYSIINKLDDDNNLKENIILDLEFSSRLDTLITHDLRQAMSNKVPLKSGGYIVIDELEALTAIDVNTGSLVTGRSYQEIVLKTNIEAAKEIAIQLRLRNIGGIIIVDFIDMISLDDVDILKKTLEEEFKKDKNNPTLVDITKLNLYEIVREKNVISLKNRVISKNCP</sequence>
<dbReference type="EMBL" id="SRIB01000007">
    <property type="protein sequence ID" value="TFZ40023.1"/>
    <property type="molecule type" value="Genomic_DNA"/>
</dbReference>
<dbReference type="GO" id="GO:0005737">
    <property type="term" value="C:cytoplasm"/>
    <property type="evidence" value="ECO:0007669"/>
    <property type="project" value="TreeGrafter"/>
</dbReference>
<dbReference type="InterPro" id="IPR012340">
    <property type="entry name" value="NA-bd_OB-fold"/>
</dbReference>
<evidence type="ECO:0000259" key="6">
    <source>
        <dbReference type="PROSITE" id="PS50126"/>
    </source>
</evidence>
<dbReference type="Gene3D" id="2.40.50.140">
    <property type="entry name" value="Nucleic acid-binding proteins"/>
    <property type="match status" value="1"/>
</dbReference>
<dbReference type="GO" id="GO:0003723">
    <property type="term" value="F:RNA binding"/>
    <property type="evidence" value="ECO:0007669"/>
    <property type="project" value="UniProtKB-KW"/>
</dbReference>
<keyword evidence="8" id="KW-1185">Reference proteome</keyword>
<dbReference type="PANTHER" id="PTHR30001:SF0">
    <property type="entry name" value="RIBONUCLEASE G"/>
    <property type="match status" value="1"/>
</dbReference>
<keyword evidence="2" id="KW-0479">Metal-binding</keyword>
<evidence type="ECO:0000256" key="3">
    <source>
        <dbReference type="ARBA" id="ARBA00022801"/>
    </source>
</evidence>
<evidence type="ECO:0000313" key="8">
    <source>
        <dbReference type="Proteomes" id="UP000298381"/>
    </source>
</evidence>
<evidence type="ECO:0000313" key="7">
    <source>
        <dbReference type="EMBL" id="TFZ40023.1"/>
    </source>
</evidence>
<accession>A0A4Z0D5P8</accession>
<dbReference type="GO" id="GO:0006364">
    <property type="term" value="P:rRNA processing"/>
    <property type="evidence" value="ECO:0007669"/>
    <property type="project" value="TreeGrafter"/>
</dbReference>
<dbReference type="GO" id="GO:0046872">
    <property type="term" value="F:metal ion binding"/>
    <property type="evidence" value="ECO:0007669"/>
    <property type="project" value="UniProtKB-KW"/>
</dbReference>
<dbReference type="InterPro" id="IPR004659">
    <property type="entry name" value="RNase_E/G"/>
</dbReference>
<dbReference type="GO" id="GO:0016787">
    <property type="term" value="F:hydrolase activity"/>
    <property type="evidence" value="ECO:0007669"/>
    <property type="project" value="UniProtKB-KW"/>
</dbReference>
<evidence type="ECO:0000256" key="5">
    <source>
        <dbReference type="ARBA" id="ARBA00022884"/>
    </source>
</evidence>
<dbReference type="SUPFAM" id="SSF50249">
    <property type="entry name" value="Nucleic acid-binding proteins"/>
    <property type="match status" value="1"/>
</dbReference>
<dbReference type="AlphaFoldDB" id="A0A4Z0D5P8"/>
<feature type="domain" description="S1 motif" evidence="6">
    <location>
        <begin position="38"/>
        <end position="109"/>
    </location>
</feature>
<dbReference type="SMART" id="SM00316">
    <property type="entry name" value="S1"/>
    <property type="match status" value="1"/>
</dbReference>
<dbReference type="Proteomes" id="UP000298381">
    <property type="component" value="Unassembled WGS sequence"/>
</dbReference>
<dbReference type="InterPro" id="IPR003029">
    <property type="entry name" value="S1_domain"/>
</dbReference>
<proteinExistence type="predicted"/>
<dbReference type="PROSITE" id="PS50126">
    <property type="entry name" value="S1"/>
    <property type="match status" value="1"/>
</dbReference>
<gene>
    <name evidence="7" type="ORF">E4100_05835</name>
</gene>
<dbReference type="GO" id="GO:0004540">
    <property type="term" value="F:RNA nuclease activity"/>
    <property type="evidence" value="ECO:0007669"/>
    <property type="project" value="InterPro"/>
</dbReference>
<comment type="caution">
    <text evidence="7">The sequence shown here is derived from an EMBL/GenBank/DDBJ whole genome shotgun (WGS) entry which is preliminary data.</text>
</comment>
<evidence type="ECO:0000256" key="1">
    <source>
        <dbReference type="ARBA" id="ARBA00001946"/>
    </source>
</evidence>
<protein>
    <submittedName>
        <fullName evidence="7">Ribonuclease E/G</fullName>
    </submittedName>
</protein>
<dbReference type="CDD" id="cd04453">
    <property type="entry name" value="S1_RNase_E"/>
    <property type="match status" value="1"/>
</dbReference>
<keyword evidence="5" id="KW-0694">RNA-binding</keyword>
<keyword evidence="4" id="KW-0460">Magnesium</keyword>
<name>A0A4Z0D5P8_9FIRM</name>
<reference evidence="7 8" key="1">
    <citation type="submission" date="2019-03" db="EMBL/GenBank/DDBJ databases">
        <title>Draft genome sequence data and analysis of a Fermenting Bacterium, Soehngenia longevitae strain 1933PT, isolated from petroleum reservoir in Azerbaijan.</title>
        <authorList>
            <person name="Grouzdev D.S."/>
            <person name="Bidzhieva S.K."/>
            <person name="Sokolova D.S."/>
            <person name="Tourova T.P."/>
            <person name="Poltaraus A.B."/>
            <person name="Nazina T.N."/>
        </authorList>
    </citation>
    <scope>NUCLEOTIDE SEQUENCE [LARGE SCALE GENOMIC DNA]</scope>
    <source>
        <strain evidence="7 8">1933P</strain>
    </source>
</reference>
<dbReference type="Pfam" id="PF10150">
    <property type="entry name" value="RNase_E_G"/>
    <property type="match status" value="1"/>
</dbReference>
<evidence type="ECO:0000256" key="2">
    <source>
        <dbReference type="ARBA" id="ARBA00022723"/>
    </source>
</evidence>
<dbReference type="PANTHER" id="PTHR30001">
    <property type="entry name" value="RIBONUCLEASE"/>
    <property type="match status" value="1"/>
</dbReference>
<dbReference type="InterPro" id="IPR019307">
    <property type="entry name" value="RNA-bd_AU-1/RNase_E/G"/>
</dbReference>
<dbReference type="OrthoDB" id="9804278at2"/>
<evidence type="ECO:0000256" key="4">
    <source>
        <dbReference type="ARBA" id="ARBA00022842"/>
    </source>
</evidence>
<dbReference type="RefSeq" id="WP_135271095.1">
    <property type="nucleotide sequence ID" value="NZ_SRIB01000007.1"/>
</dbReference>
<comment type="cofactor">
    <cofactor evidence="1">
        <name>Mg(2+)</name>
        <dbReference type="ChEBI" id="CHEBI:18420"/>
    </cofactor>
</comment>
<organism evidence="7 8">
    <name type="scientific">Soehngenia longivitae</name>
    <dbReference type="NCBI Taxonomy" id="2562294"/>
    <lineage>
        <taxon>Bacteria</taxon>
        <taxon>Bacillati</taxon>
        <taxon>Bacillota</taxon>
        <taxon>Tissierellia</taxon>
        <taxon>Tissierellales</taxon>
        <taxon>Tissierellaceae</taxon>
        <taxon>Soehngenia</taxon>
    </lineage>
</organism>
<keyword evidence="3" id="KW-0378">Hydrolase</keyword>